<dbReference type="AlphaFoldDB" id="A0A1V0M4P1"/>
<dbReference type="EMBL" id="KX517800">
    <property type="protein sequence ID" value="ARD69842.1"/>
    <property type="molecule type" value="Genomic_DNA"/>
</dbReference>
<reference evidence="1" key="1">
    <citation type="journal article" date="2017" name="J. Invertebr. Pathol.">
        <title>Identification and bacterial characteristics of Xenorhabdus hominickii ANU101 from an entomopathogenic nematode, Steinernema monticolum.</title>
        <authorList>
            <person name="Park Y."/>
            <person name="Kang S."/>
            <person name="Sadekuzzaman M."/>
            <person name="Kim H."/>
            <person name="Jung J.K."/>
            <person name="Kim Y."/>
        </authorList>
    </citation>
    <scope>NUCLEOTIDE SEQUENCE</scope>
    <source>
        <strain evidence="1">ANU101</strain>
        <plasmid evidence="1">unnamed3</plasmid>
    </source>
</reference>
<accession>A0A1V0M4P1</accession>
<dbReference type="EMBL" id="NJAI01000012">
    <property type="protein sequence ID" value="PHM51882.1"/>
    <property type="molecule type" value="Genomic_DNA"/>
</dbReference>
<evidence type="ECO:0000313" key="2">
    <source>
        <dbReference type="EMBL" id="PHM51882.1"/>
    </source>
</evidence>
<proteinExistence type="predicted"/>
<reference evidence="2 3" key="2">
    <citation type="journal article" date="2017" name="Nat. Microbiol.">
        <title>Natural product diversity associated with the nematode symbionts Photorhabdus and Xenorhabdus.</title>
        <authorList>
            <person name="Tobias N.J."/>
            <person name="Wolff H."/>
            <person name="Djahanschiri B."/>
            <person name="Grundmann F."/>
            <person name="Kronenwerth M."/>
            <person name="Shi Y.M."/>
            <person name="Simonyi S."/>
            <person name="Grun P."/>
            <person name="Shapiro-Ilan D."/>
            <person name="Pidot S.J."/>
            <person name="Stinear T.P."/>
            <person name="Ebersberger I."/>
            <person name="Bode H.B."/>
        </authorList>
    </citation>
    <scope>NUCLEOTIDE SEQUENCE [LARGE SCALE GENOMIC DNA]</scope>
    <source>
        <strain evidence="2 3">DSM 17903</strain>
    </source>
</reference>
<dbReference type="RefSeq" id="WP_099139965.1">
    <property type="nucleotide sequence ID" value="NZ_CAWNQJ010000024.1"/>
</dbReference>
<evidence type="ECO:0000313" key="1">
    <source>
        <dbReference type="EMBL" id="ARD69842.1"/>
    </source>
</evidence>
<dbReference type="Proteomes" id="UP000225433">
    <property type="component" value="Unassembled WGS sequence"/>
</dbReference>
<keyword evidence="1" id="KW-0614">Plasmid</keyword>
<sequence>MCIAQLGNNIIVKTNSSHLRGGKGANRYDYSPDECYCFNYIRGKDGALFEAKDDLKADFPAKYIMAVIRVTS</sequence>
<name>A0A1V0M4P1_XENHO</name>
<evidence type="ECO:0000313" key="3">
    <source>
        <dbReference type="Proteomes" id="UP000225433"/>
    </source>
</evidence>
<gene>
    <name evidence="2" type="ORF">Xhom_04721</name>
</gene>
<geneLocation type="plasmid" evidence="1">
    <name>unnamed3</name>
</geneLocation>
<protein>
    <submittedName>
        <fullName evidence="1">Uncharacterized protein</fullName>
    </submittedName>
</protein>
<organism evidence="1">
    <name type="scientific">Xenorhabdus hominickii</name>
    <dbReference type="NCBI Taxonomy" id="351679"/>
    <lineage>
        <taxon>Bacteria</taxon>
        <taxon>Pseudomonadati</taxon>
        <taxon>Pseudomonadota</taxon>
        <taxon>Gammaproteobacteria</taxon>
        <taxon>Enterobacterales</taxon>
        <taxon>Morganellaceae</taxon>
        <taxon>Xenorhabdus</taxon>
    </lineage>
</organism>